<organism evidence="1 2">
    <name type="scientific">Pyrrhoderma noxium</name>
    <dbReference type="NCBI Taxonomy" id="2282107"/>
    <lineage>
        <taxon>Eukaryota</taxon>
        <taxon>Fungi</taxon>
        <taxon>Dikarya</taxon>
        <taxon>Basidiomycota</taxon>
        <taxon>Agaricomycotina</taxon>
        <taxon>Agaricomycetes</taxon>
        <taxon>Hymenochaetales</taxon>
        <taxon>Hymenochaetaceae</taxon>
        <taxon>Pyrrhoderma</taxon>
    </lineage>
</organism>
<dbReference type="Gene3D" id="2.60.40.420">
    <property type="entry name" value="Cupredoxins - blue copper proteins"/>
    <property type="match status" value="1"/>
</dbReference>
<dbReference type="InterPro" id="IPR052953">
    <property type="entry name" value="Ser-rich/MCO-related"/>
</dbReference>
<comment type="caution">
    <text evidence="1">The sequence shown here is derived from an EMBL/GenBank/DDBJ whole genome shotgun (WGS) entry which is preliminary data.</text>
</comment>
<evidence type="ECO:0000313" key="2">
    <source>
        <dbReference type="Proteomes" id="UP000217199"/>
    </source>
</evidence>
<evidence type="ECO:0000313" key="1">
    <source>
        <dbReference type="EMBL" id="PAV20249.1"/>
    </source>
</evidence>
<dbReference type="InterPro" id="IPR008972">
    <property type="entry name" value="Cupredoxin"/>
</dbReference>
<dbReference type="PANTHER" id="PTHR34883">
    <property type="entry name" value="SERINE-RICH PROTEIN, PUTATIVE-RELATED-RELATED"/>
    <property type="match status" value="1"/>
</dbReference>
<dbReference type="CDD" id="cd00920">
    <property type="entry name" value="Cupredoxin"/>
    <property type="match status" value="1"/>
</dbReference>
<proteinExistence type="predicted"/>
<dbReference type="Proteomes" id="UP000217199">
    <property type="component" value="Unassembled WGS sequence"/>
</dbReference>
<sequence>MSMSNQENSDWEKLHSRTSPDIYDLHDPLSMCLLSLLSVFALLSHVVAQNNTIQITVGGPPSNPFFFSPANVTANEGDVVMFTFSGVPGNHSITQSSFESPCDPLGNGFDSGNIFIPDTKGGFPTWNLTITNTSTPIWFFCKQLAPQPHCDVGMVGSINAPSTGNTFDAFQAAARAHQGNSGQAIGFLVGQGASASAVPGPLIGSNIGFGLPDSTAIPPSTIISSTAAATNTGSSSDAISLSKINDKLLVVIALLGMFAV</sequence>
<dbReference type="AlphaFoldDB" id="A0A286UL43"/>
<dbReference type="STRING" id="2282107.A0A286UL43"/>
<dbReference type="OrthoDB" id="2331100at2759"/>
<dbReference type="SUPFAM" id="SSF49503">
    <property type="entry name" value="Cupredoxins"/>
    <property type="match status" value="1"/>
</dbReference>
<keyword evidence="2" id="KW-1185">Reference proteome</keyword>
<reference evidence="1 2" key="1">
    <citation type="journal article" date="2017" name="Mol. Ecol.">
        <title>Comparative and population genomic landscape of Phellinus noxius: A hypervariable fungus causing root rot in trees.</title>
        <authorList>
            <person name="Chung C.L."/>
            <person name="Lee T.J."/>
            <person name="Akiba M."/>
            <person name="Lee H.H."/>
            <person name="Kuo T.H."/>
            <person name="Liu D."/>
            <person name="Ke H.M."/>
            <person name="Yokoi T."/>
            <person name="Roa M.B."/>
            <person name="Lu M.J."/>
            <person name="Chang Y.Y."/>
            <person name="Ann P.J."/>
            <person name="Tsai J.N."/>
            <person name="Chen C.Y."/>
            <person name="Tzean S.S."/>
            <person name="Ota Y."/>
            <person name="Hattori T."/>
            <person name="Sahashi N."/>
            <person name="Liou R.F."/>
            <person name="Kikuchi T."/>
            <person name="Tsai I.J."/>
        </authorList>
    </citation>
    <scope>NUCLEOTIDE SEQUENCE [LARGE SCALE GENOMIC DNA]</scope>
    <source>
        <strain evidence="1 2">FFPRI411160</strain>
    </source>
</reference>
<accession>A0A286UL43</accession>
<name>A0A286UL43_9AGAM</name>
<protein>
    <submittedName>
        <fullName evidence="1">Extracellular serine-rich</fullName>
    </submittedName>
</protein>
<dbReference type="PANTHER" id="PTHR34883:SF15">
    <property type="entry name" value="EXTRACELLULAR SERINE-RICH PROTEIN"/>
    <property type="match status" value="1"/>
</dbReference>
<dbReference type="InParanoid" id="A0A286UL43"/>
<gene>
    <name evidence="1" type="ORF">PNOK_0518300</name>
</gene>
<dbReference type="EMBL" id="NBII01000004">
    <property type="protein sequence ID" value="PAV20249.1"/>
    <property type="molecule type" value="Genomic_DNA"/>
</dbReference>